<proteinExistence type="inferred from homology"/>
<evidence type="ECO:0000256" key="1">
    <source>
        <dbReference type="ARBA" id="ARBA00010641"/>
    </source>
</evidence>
<evidence type="ECO:0000259" key="7">
    <source>
        <dbReference type="Pfam" id="PF08281"/>
    </source>
</evidence>
<accession>A0A923LST1</accession>
<dbReference type="InterPro" id="IPR014284">
    <property type="entry name" value="RNA_pol_sigma-70_dom"/>
</dbReference>
<dbReference type="PANTHER" id="PTHR43133:SF8">
    <property type="entry name" value="RNA POLYMERASE SIGMA FACTOR HI_1459-RELATED"/>
    <property type="match status" value="1"/>
</dbReference>
<dbReference type="RefSeq" id="WP_186949535.1">
    <property type="nucleotide sequence ID" value="NZ_JACOPL010000002.1"/>
</dbReference>
<feature type="domain" description="RNA polymerase sigma factor 70 region 4 type 2" evidence="7">
    <location>
        <begin position="101"/>
        <end position="150"/>
    </location>
</feature>
<dbReference type="Proteomes" id="UP000606499">
    <property type="component" value="Unassembled WGS sequence"/>
</dbReference>
<sequence length="161" mass="18192">MYDWNDEADAERFVRTYADLILRLCLSHGLSRADAQDICQELFLKLLAARRTFTSEEHEKAWVIRAAGNACKNLLRAPHHSRRALLEQAHTVAAPEASDHAILEAIRALPHRYRDAVALCCWEGYSAEETARLLGISPAAVRKRLERARGMLKNDLKGAFI</sequence>
<dbReference type="InterPro" id="IPR013249">
    <property type="entry name" value="RNA_pol_sigma70_r4_t2"/>
</dbReference>
<keyword evidence="2" id="KW-0805">Transcription regulation</keyword>
<dbReference type="InterPro" id="IPR007627">
    <property type="entry name" value="RNA_pol_sigma70_r2"/>
</dbReference>
<evidence type="ECO:0000259" key="6">
    <source>
        <dbReference type="Pfam" id="PF04542"/>
    </source>
</evidence>
<dbReference type="Pfam" id="PF04542">
    <property type="entry name" value="Sigma70_r2"/>
    <property type="match status" value="1"/>
</dbReference>
<dbReference type="Gene3D" id="1.10.10.10">
    <property type="entry name" value="Winged helix-like DNA-binding domain superfamily/Winged helix DNA-binding domain"/>
    <property type="match status" value="1"/>
</dbReference>
<dbReference type="PANTHER" id="PTHR43133">
    <property type="entry name" value="RNA POLYMERASE ECF-TYPE SIGMA FACTO"/>
    <property type="match status" value="1"/>
</dbReference>
<evidence type="ECO:0000256" key="5">
    <source>
        <dbReference type="ARBA" id="ARBA00023163"/>
    </source>
</evidence>
<dbReference type="InterPro" id="IPR039425">
    <property type="entry name" value="RNA_pol_sigma-70-like"/>
</dbReference>
<evidence type="ECO:0000313" key="8">
    <source>
        <dbReference type="EMBL" id="MBC5724464.1"/>
    </source>
</evidence>
<reference evidence="8" key="1">
    <citation type="submission" date="2020-08" db="EMBL/GenBank/DDBJ databases">
        <title>Genome public.</title>
        <authorList>
            <person name="Liu C."/>
            <person name="Sun Q."/>
        </authorList>
    </citation>
    <scope>NUCLEOTIDE SEQUENCE</scope>
    <source>
        <strain evidence="8">NSJ-28</strain>
    </source>
</reference>
<dbReference type="SUPFAM" id="SSF88659">
    <property type="entry name" value="Sigma3 and sigma4 domains of RNA polymerase sigma factors"/>
    <property type="match status" value="1"/>
</dbReference>
<dbReference type="EMBL" id="JACOPL010000002">
    <property type="protein sequence ID" value="MBC5724464.1"/>
    <property type="molecule type" value="Genomic_DNA"/>
</dbReference>
<gene>
    <name evidence="8" type="ORF">H8S45_03130</name>
</gene>
<dbReference type="CDD" id="cd06171">
    <property type="entry name" value="Sigma70_r4"/>
    <property type="match status" value="1"/>
</dbReference>
<dbReference type="NCBIfam" id="TIGR02937">
    <property type="entry name" value="sigma70-ECF"/>
    <property type="match status" value="1"/>
</dbReference>
<comment type="caution">
    <text evidence="8">The sequence shown here is derived from an EMBL/GenBank/DDBJ whole genome shotgun (WGS) entry which is preliminary data.</text>
</comment>
<evidence type="ECO:0000256" key="2">
    <source>
        <dbReference type="ARBA" id="ARBA00023015"/>
    </source>
</evidence>
<evidence type="ECO:0000256" key="3">
    <source>
        <dbReference type="ARBA" id="ARBA00023082"/>
    </source>
</evidence>
<keyword evidence="5" id="KW-0804">Transcription</keyword>
<evidence type="ECO:0000256" key="4">
    <source>
        <dbReference type="ARBA" id="ARBA00023125"/>
    </source>
</evidence>
<dbReference type="Gene3D" id="1.10.1740.10">
    <property type="match status" value="1"/>
</dbReference>
<keyword evidence="4" id="KW-0238">DNA-binding</keyword>
<dbReference type="GO" id="GO:0003677">
    <property type="term" value="F:DNA binding"/>
    <property type="evidence" value="ECO:0007669"/>
    <property type="project" value="UniProtKB-KW"/>
</dbReference>
<protein>
    <submittedName>
        <fullName evidence="8">Sigma-70 family RNA polymerase sigma factor</fullName>
    </submittedName>
</protein>
<dbReference type="GO" id="GO:0016987">
    <property type="term" value="F:sigma factor activity"/>
    <property type="evidence" value="ECO:0007669"/>
    <property type="project" value="UniProtKB-KW"/>
</dbReference>
<dbReference type="InterPro" id="IPR013324">
    <property type="entry name" value="RNA_pol_sigma_r3/r4-like"/>
</dbReference>
<dbReference type="SUPFAM" id="SSF88946">
    <property type="entry name" value="Sigma2 domain of RNA polymerase sigma factors"/>
    <property type="match status" value="1"/>
</dbReference>
<feature type="domain" description="RNA polymerase sigma-70 region 2" evidence="6">
    <location>
        <begin position="13"/>
        <end position="77"/>
    </location>
</feature>
<evidence type="ECO:0000313" key="9">
    <source>
        <dbReference type="Proteomes" id="UP000606499"/>
    </source>
</evidence>
<dbReference type="InterPro" id="IPR036388">
    <property type="entry name" value="WH-like_DNA-bd_sf"/>
</dbReference>
<dbReference type="AlphaFoldDB" id="A0A923LST1"/>
<keyword evidence="9" id="KW-1185">Reference proteome</keyword>
<comment type="similarity">
    <text evidence="1">Belongs to the sigma-70 factor family. ECF subfamily.</text>
</comment>
<keyword evidence="3" id="KW-0731">Sigma factor</keyword>
<name>A0A923LST1_9FIRM</name>
<organism evidence="8 9">
    <name type="scientific">Agathobaculum faecis</name>
    <dbReference type="NCBI Taxonomy" id="2763013"/>
    <lineage>
        <taxon>Bacteria</taxon>
        <taxon>Bacillati</taxon>
        <taxon>Bacillota</taxon>
        <taxon>Clostridia</taxon>
        <taxon>Eubacteriales</taxon>
        <taxon>Butyricicoccaceae</taxon>
        <taxon>Agathobaculum</taxon>
    </lineage>
</organism>
<dbReference type="InterPro" id="IPR013325">
    <property type="entry name" value="RNA_pol_sigma_r2"/>
</dbReference>
<dbReference type="GO" id="GO:0006352">
    <property type="term" value="P:DNA-templated transcription initiation"/>
    <property type="evidence" value="ECO:0007669"/>
    <property type="project" value="InterPro"/>
</dbReference>
<dbReference type="Pfam" id="PF08281">
    <property type="entry name" value="Sigma70_r4_2"/>
    <property type="match status" value="1"/>
</dbReference>